<proteinExistence type="predicted"/>
<keyword evidence="1" id="KW-0175">Coiled coil</keyword>
<reference evidence="3" key="1">
    <citation type="submission" date="2021-01" db="EMBL/GenBank/DDBJ databases">
        <title>Whole genome shotgun sequence of Dactylosporangium siamense NBRC 106093.</title>
        <authorList>
            <person name="Komaki H."/>
            <person name="Tamura T."/>
        </authorList>
    </citation>
    <scope>NUCLEOTIDE SEQUENCE</scope>
    <source>
        <strain evidence="3">NBRC 106093</strain>
    </source>
</reference>
<organism evidence="3 4">
    <name type="scientific">Dactylosporangium siamense</name>
    <dbReference type="NCBI Taxonomy" id="685454"/>
    <lineage>
        <taxon>Bacteria</taxon>
        <taxon>Bacillati</taxon>
        <taxon>Actinomycetota</taxon>
        <taxon>Actinomycetes</taxon>
        <taxon>Micromonosporales</taxon>
        <taxon>Micromonosporaceae</taxon>
        <taxon>Dactylosporangium</taxon>
    </lineage>
</organism>
<keyword evidence="4" id="KW-1185">Reference proteome</keyword>
<feature type="coiled-coil region" evidence="1">
    <location>
        <begin position="50"/>
        <end position="77"/>
    </location>
</feature>
<protein>
    <submittedName>
        <fullName evidence="3">Uncharacterized protein</fullName>
    </submittedName>
</protein>
<evidence type="ECO:0000313" key="4">
    <source>
        <dbReference type="Proteomes" id="UP000660611"/>
    </source>
</evidence>
<keyword evidence="2" id="KW-0472">Membrane</keyword>
<gene>
    <name evidence="3" type="ORF">Dsi01nite_014390</name>
</gene>
<evidence type="ECO:0000256" key="2">
    <source>
        <dbReference type="SAM" id="Phobius"/>
    </source>
</evidence>
<dbReference type="RefSeq" id="WP_203845264.1">
    <property type="nucleotide sequence ID" value="NZ_BAAAVW010000004.1"/>
</dbReference>
<evidence type="ECO:0000313" key="3">
    <source>
        <dbReference type="EMBL" id="GIG43398.1"/>
    </source>
</evidence>
<accession>A0A919PK04</accession>
<keyword evidence="2" id="KW-1133">Transmembrane helix</keyword>
<comment type="caution">
    <text evidence="3">The sequence shown here is derived from an EMBL/GenBank/DDBJ whole genome shotgun (WGS) entry which is preliminary data.</text>
</comment>
<dbReference type="EMBL" id="BONQ01000024">
    <property type="protein sequence ID" value="GIG43398.1"/>
    <property type="molecule type" value="Genomic_DNA"/>
</dbReference>
<keyword evidence="2" id="KW-0812">Transmembrane</keyword>
<dbReference type="Proteomes" id="UP000660611">
    <property type="component" value="Unassembled WGS sequence"/>
</dbReference>
<sequence>MSSETIYARVPTAMKEAIDTYATERGTKLTSAVVDLLGRGLEAVADEKSINDLLANLARTTAEKADVEAELVTARAQLATLSTFADRAGQRVGTCPSCSKPITGADLFAVTRCPACKQPLTELLAPKAGAVSTLDQREMLLLVGALGAVLAIAYLSTKK</sequence>
<name>A0A919PK04_9ACTN</name>
<evidence type="ECO:0000256" key="1">
    <source>
        <dbReference type="SAM" id="Coils"/>
    </source>
</evidence>
<dbReference type="AlphaFoldDB" id="A0A919PK04"/>
<feature type="transmembrane region" description="Helical" evidence="2">
    <location>
        <begin position="139"/>
        <end position="157"/>
    </location>
</feature>